<dbReference type="GO" id="GO:0016301">
    <property type="term" value="F:kinase activity"/>
    <property type="evidence" value="ECO:0007669"/>
    <property type="project" value="UniProtKB-KW"/>
</dbReference>
<dbReference type="PANTHER" id="PTHR47763:SF4">
    <property type="entry name" value="ALPHA-PROTEIN KINASE VWKA"/>
    <property type="match status" value="1"/>
</dbReference>
<dbReference type="PANTHER" id="PTHR47763">
    <property type="entry name" value="ALPHA-PROTEIN KINASE VWKA"/>
    <property type="match status" value="1"/>
</dbReference>
<dbReference type="Proteomes" id="UP000023152">
    <property type="component" value="Unassembled WGS sequence"/>
</dbReference>
<evidence type="ECO:0000313" key="1">
    <source>
        <dbReference type="EMBL" id="ETO16335.1"/>
    </source>
</evidence>
<organism evidence="1 2">
    <name type="scientific">Reticulomyxa filosa</name>
    <dbReference type="NCBI Taxonomy" id="46433"/>
    <lineage>
        <taxon>Eukaryota</taxon>
        <taxon>Sar</taxon>
        <taxon>Rhizaria</taxon>
        <taxon>Retaria</taxon>
        <taxon>Foraminifera</taxon>
        <taxon>Monothalamids</taxon>
        <taxon>Reticulomyxidae</taxon>
        <taxon>Reticulomyxa</taxon>
    </lineage>
</organism>
<dbReference type="Gene3D" id="3.40.50.410">
    <property type="entry name" value="von Willebrand factor, type A domain"/>
    <property type="match status" value="1"/>
</dbReference>
<evidence type="ECO:0000313" key="2">
    <source>
        <dbReference type="Proteomes" id="UP000023152"/>
    </source>
</evidence>
<comment type="caution">
    <text evidence="1">The sequence shown here is derived from an EMBL/GenBank/DDBJ whole genome shotgun (WGS) entry which is preliminary data.</text>
</comment>
<gene>
    <name evidence="1" type="ORF">RFI_21017</name>
</gene>
<dbReference type="InterPro" id="IPR052969">
    <property type="entry name" value="Thr-specific_kinase-like"/>
</dbReference>
<reference evidence="1 2" key="1">
    <citation type="journal article" date="2013" name="Curr. Biol.">
        <title>The Genome of the Foraminiferan Reticulomyxa filosa.</title>
        <authorList>
            <person name="Glockner G."/>
            <person name="Hulsmann N."/>
            <person name="Schleicher M."/>
            <person name="Noegel A.A."/>
            <person name="Eichinger L."/>
            <person name="Gallinger C."/>
            <person name="Pawlowski J."/>
            <person name="Sierra R."/>
            <person name="Euteneuer U."/>
            <person name="Pillet L."/>
            <person name="Moustafa A."/>
            <person name="Platzer M."/>
            <person name="Groth M."/>
            <person name="Szafranski K."/>
            <person name="Schliwa M."/>
        </authorList>
    </citation>
    <scope>NUCLEOTIDE SEQUENCE [LARGE SCALE GENOMIC DNA]</scope>
</reference>
<dbReference type="OrthoDB" id="301415at2759"/>
<protein>
    <submittedName>
        <fullName evidence="1">MHCK/EF2 kinase domain family protein</fullName>
    </submittedName>
</protein>
<keyword evidence="2" id="KW-1185">Reference proteome</keyword>
<sequence length="119" mass="13732">MSSWIKKCKDDIQGIVVKIKKDFPFKIKVSCVGYRDFSDNPPFETQDFTEDIDVFKKFLGRLEAKGGDDQCEDVIGGLEKCAELQWSAPIKVLFHIVKSFFVCLFEKDKQKVTPKKNNF</sequence>
<dbReference type="EMBL" id="ASPP01018359">
    <property type="protein sequence ID" value="ETO16335.1"/>
    <property type="molecule type" value="Genomic_DNA"/>
</dbReference>
<accession>X6MTA4</accession>
<name>X6MTA4_RETFI</name>
<proteinExistence type="predicted"/>
<keyword evidence="1" id="KW-0418">Kinase</keyword>
<dbReference type="InterPro" id="IPR036465">
    <property type="entry name" value="vWFA_dom_sf"/>
</dbReference>
<keyword evidence="1" id="KW-0808">Transferase</keyword>
<dbReference type="AlphaFoldDB" id="X6MTA4"/>